<reference evidence="3 4" key="1">
    <citation type="submission" date="2020-06" db="EMBL/GenBank/DDBJ databases">
        <title>Mannheimia pernigra sp. nov. isolated from bovine respiratory tract.</title>
        <authorList>
            <person name="Kuhnert P."/>
            <person name="Akarsu-Egger H."/>
        </authorList>
    </citation>
    <scope>NUCLEOTIDE SEQUENCE [LARGE SCALE GENOMIC DNA]</scope>
    <source>
        <strain evidence="3 4">17CN0883</strain>
    </source>
</reference>
<keyword evidence="2" id="KW-0732">Signal</keyword>
<proteinExistence type="predicted"/>
<sequence length="188" mass="21087">MKYLRKAVISALLAYGITSNVFAGEVDKSAQFKRYEQAKLKLTYEGEVGNLLQLLANRLGVGYLTYKIDFKKPVSIKSGEFIRVSDLLDNIESQVPDLEIKFERIGENIFINAVSHKEPLKLRNEEFVSEVIFEDSTNTTNSTDSTNSTNSKSEVGEVIFEETESKELKKAPTQAIQAAQEVSEVKKP</sequence>
<evidence type="ECO:0000256" key="2">
    <source>
        <dbReference type="SAM" id="SignalP"/>
    </source>
</evidence>
<feature type="compositionally biased region" description="Low complexity" evidence="1">
    <location>
        <begin position="137"/>
        <end position="151"/>
    </location>
</feature>
<dbReference type="AlphaFoldDB" id="A0ABD7A752"/>
<name>A0ABD7A752_9PAST</name>
<evidence type="ECO:0000313" key="4">
    <source>
        <dbReference type="Proteomes" id="UP000509784"/>
    </source>
</evidence>
<protein>
    <recommendedName>
        <fullName evidence="5">N-acetylmuramoyl-L-alanine amidase</fullName>
    </recommendedName>
</protein>
<dbReference type="RefSeq" id="WP_176812122.1">
    <property type="nucleotide sequence ID" value="NZ_CP055305.1"/>
</dbReference>
<feature type="region of interest" description="Disordered" evidence="1">
    <location>
        <begin position="163"/>
        <end position="188"/>
    </location>
</feature>
<dbReference type="KEGG" id="mpeg:HV560_03055"/>
<accession>A0ABD7A752</accession>
<evidence type="ECO:0008006" key="5">
    <source>
        <dbReference type="Google" id="ProtNLM"/>
    </source>
</evidence>
<feature type="region of interest" description="Disordered" evidence="1">
    <location>
        <begin position="137"/>
        <end position="156"/>
    </location>
</feature>
<evidence type="ECO:0000256" key="1">
    <source>
        <dbReference type="SAM" id="MobiDB-lite"/>
    </source>
</evidence>
<evidence type="ECO:0000313" key="3">
    <source>
        <dbReference type="EMBL" id="QLB41880.1"/>
    </source>
</evidence>
<organism evidence="3 4">
    <name type="scientific">Mannheimia pernigra</name>
    <dbReference type="NCBI Taxonomy" id="111844"/>
    <lineage>
        <taxon>Bacteria</taxon>
        <taxon>Pseudomonadati</taxon>
        <taxon>Pseudomonadota</taxon>
        <taxon>Gammaproteobacteria</taxon>
        <taxon>Pasteurellales</taxon>
        <taxon>Pasteurellaceae</taxon>
        <taxon>Mannheimia</taxon>
    </lineage>
</organism>
<feature type="chain" id="PRO_5044885806" description="N-acetylmuramoyl-L-alanine amidase" evidence="2">
    <location>
        <begin position="24"/>
        <end position="188"/>
    </location>
</feature>
<feature type="signal peptide" evidence="2">
    <location>
        <begin position="1"/>
        <end position="23"/>
    </location>
</feature>
<dbReference type="Proteomes" id="UP000509784">
    <property type="component" value="Chromosome"/>
</dbReference>
<dbReference type="EMBL" id="CP055305">
    <property type="protein sequence ID" value="QLB41880.1"/>
    <property type="molecule type" value="Genomic_DNA"/>
</dbReference>
<gene>
    <name evidence="3" type="ORF">HV560_03055</name>
</gene>